<dbReference type="Pfam" id="PF00404">
    <property type="entry name" value="Dockerin_1"/>
    <property type="match status" value="1"/>
</dbReference>
<gene>
    <name evidence="2" type="ORF">Bccel_4973</name>
</gene>
<dbReference type="eggNOG" id="COG5492">
    <property type="taxonomic scope" value="Bacteria"/>
</dbReference>
<dbReference type="SUPFAM" id="SSF63446">
    <property type="entry name" value="Type I dockerin domain"/>
    <property type="match status" value="1"/>
</dbReference>
<feature type="domain" description="Dockerin" evidence="1">
    <location>
        <begin position="309"/>
        <end position="373"/>
    </location>
</feature>
<protein>
    <recommendedName>
        <fullName evidence="1">Dockerin domain-containing protein</fullName>
    </recommendedName>
</protein>
<dbReference type="GO" id="GO:0000272">
    <property type="term" value="P:polysaccharide catabolic process"/>
    <property type="evidence" value="ECO:0007669"/>
    <property type="project" value="InterPro"/>
</dbReference>
<dbReference type="AlphaFoldDB" id="A0A0L6JVH1"/>
<name>A0A0L6JVH1_9FIRM</name>
<dbReference type="GO" id="GO:0004553">
    <property type="term" value="F:hydrolase activity, hydrolyzing O-glycosyl compounds"/>
    <property type="evidence" value="ECO:0007669"/>
    <property type="project" value="InterPro"/>
</dbReference>
<keyword evidence="3" id="KW-1185">Reference proteome</keyword>
<dbReference type="EMBL" id="LGTC01000001">
    <property type="protein sequence ID" value="KNY29699.1"/>
    <property type="molecule type" value="Genomic_DNA"/>
</dbReference>
<dbReference type="Gene3D" id="2.60.40.4130">
    <property type="match status" value="1"/>
</dbReference>
<dbReference type="CDD" id="cd14254">
    <property type="entry name" value="Dockerin_II"/>
    <property type="match status" value="1"/>
</dbReference>
<dbReference type="PROSITE" id="PS00018">
    <property type="entry name" value="EF_HAND_1"/>
    <property type="match status" value="1"/>
</dbReference>
<accession>A0A0L6JVH1</accession>
<dbReference type="InterPro" id="IPR036439">
    <property type="entry name" value="Dockerin_dom_sf"/>
</dbReference>
<reference evidence="3" key="1">
    <citation type="submission" date="2015-07" db="EMBL/GenBank/DDBJ databases">
        <title>Near-Complete Genome Sequence of the Cellulolytic Bacterium Bacteroides (Pseudobacteroides) cellulosolvens ATCC 35603.</title>
        <authorList>
            <person name="Dassa B."/>
            <person name="Utturkar S.M."/>
            <person name="Klingeman D.M."/>
            <person name="Hurt R.A."/>
            <person name="Keller M."/>
            <person name="Xu J."/>
            <person name="Reddy Y.H.K."/>
            <person name="Borovok I."/>
            <person name="Grinberg I.R."/>
            <person name="Lamed R."/>
            <person name="Zhivin O."/>
            <person name="Bayer E.A."/>
            <person name="Brown S.D."/>
        </authorList>
    </citation>
    <scope>NUCLEOTIDE SEQUENCE [LARGE SCALE GENOMIC DNA]</scope>
    <source>
        <strain evidence="3">DSM 2933</strain>
    </source>
</reference>
<dbReference type="Proteomes" id="UP000036923">
    <property type="component" value="Unassembled WGS sequence"/>
</dbReference>
<comment type="caution">
    <text evidence="2">The sequence shown here is derived from an EMBL/GenBank/DDBJ whole genome shotgun (WGS) entry which is preliminary data.</text>
</comment>
<evidence type="ECO:0000313" key="3">
    <source>
        <dbReference type="Proteomes" id="UP000036923"/>
    </source>
</evidence>
<proteinExistence type="predicted"/>
<dbReference type="RefSeq" id="WP_036935052.1">
    <property type="nucleotide sequence ID" value="NZ_JQKC01000001.1"/>
</dbReference>
<evidence type="ECO:0000313" key="2">
    <source>
        <dbReference type="EMBL" id="KNY29699.1"/>
    </source>
</evidence>
<dbReference type="PROSITE" id="PS00448">
    <property type="entry name" value="CLOS_CELLULOSOME_RPT"/>
    <property type="match status" value="1"/>
</dbReference>
<dbReference type="InterPro" id="IPR016134">
    <property type="entry name" value="Dockerin_dom"/>
</dbReference>
<dbReference type="PROSITE" id="PS51766">
    <property type="entry name" value="DOCKERIN"/>
    <property type="match status" value="1"/>
</dbReference>
<organism evidence="2 3">
    <name type="scientific">Pseudobacteroides cellulosolvens ATCC 35603 = DSM 2933</name>
    <dbReference type="NCBI Taxonomy" id="398512"/>
    <lineage>
        <taxon>Bacteria</taxon>
        <taxon>Bacillati</taxon>
        <taxon>Bacillota</taxon>
        <taxon>Clostridia</taxon>
        <taxon>Eubacteriales</taxon>
        <taxon>Oscillospiraceae</taxon>
        <taxon>Pseudobacteroides</taxon>
    </lineage>
</organism>
<evidence type="ECO:0000259" key="1">
    <source>
        <dbReference type="PROSITE" id="PS51766"/>
    </source>
</evidence>
<dbReference type="InterPro" id="IPR002105">
    <property type="entry name" value="Dockerin_1_rpt"/>
</dbReference>
<sequence precursor="true">MTERQWHKKTSIGLVLFLIISLCSSYTIAQTRTLTDSVYASLDKQQIDAPMPIDYVLFSGSQTTDLYLRGQEVSISGNIHSNAGIKIGADRFNMNGICDSVKGHEIYSLAKPTDTCNFIDNGSVIKIPDISNEMIDAAFVYGKKVIHIYPNDYKNKITQPNIDLYFDANSSFKIGGSQVFTVDNDEIYFFHGNVIISNGVKFLGNGNIFATGDIDIRYGFDTSSGYASVYSSNGNIICDYLTNKLNANFYALKGDVRLIGNELDFTGYIIADTISLNCNRIKITAPTDNKPKDIFTTFYIPSPTPTPMSTSKIADVNADKVVNMSDVIIMASVFNSSKGDGVYIESYDLNSDGAINMNDIIVIAKNFNTIISD</sequence>
<dbReference type="InterPro" id="IPR018247">
    <property type="entry name" value="EF_Hand_1_Ca_BS"/>
</dbReference>